<name>A0A1Y0VNZ3_PEDPE</name>
<accession>A0A1Y0VNZ3</accession>
<reference evidence="1 2" key="1">
    <citation type="submission" date="2017-05" db="EMBL/GenBank/DDBJ databases">
        <title>Genome sequence of Pediococcus pentosaceus strain SRCM100892.</title>
        <authorList>
            <person name="Cho S.H."/>
        </authorList>
    </citation>
    <scope>NUCLEOTIDE SEQUENCE [LARGE SCALE GENOMIC DNA]</scope>
    <source>
        <strain evidence="1 2">SRCM100892</strain>
    </source>
</reference>
<evidence type="ECO:0000313" key="1">
    <source>
        <dbReference type="EMBL" id="ARW19875.1"/>
    </source>
</evidence>
<sequence>MLKVFGDSKFKAPVMPVQYATGTGFFSGSRRPITKATPVMLNDGFDSPETGNREVGILPSGELFSPQERNWTGIVPAGTEILNATESKMLFGGGLKHFASGTGWLSGIGNFVGGVVKGAKNIYKSLKSKFELAKNIISNPSKALDKLIGNPKKQKNSFLIR</sequence>
<protein>
    <submittedName>
        <fullName evidence="1">Uncharacterized protein</fullName>
    </submittedName>
</protein>
<evidence type="ECO:0000313" key="2">
    <source>
        <dbReference type="Proteomes" id="UP000196118"/>
    </source>
</evidence>
<gene>
    <name evidence="1" type="ORF">S100892_01302</name>
</gene>
<dbReference type="Proteomes" id="UP000196118">
    <property type="component" value="Chromosome"/>
</dbReference>
<dbReference type="EMBL" id="CP021474">
    <property type="protein sequence ID" value="ARW19875.1"/>
    <property type="molecule type" value="Genomic_DNA"/>
</dbReference>
<proteinExistence type="predicted"/>
<organism evidence="1 2">
    <name type="scientific">Pediococcus pentosaceus</name>
    <dbReference type="NCBI Taxonomy" id="1255"/>
    <lineage>
        <taxon>Bacteria</taxon>
        <taxon>Bacillati</taxon>
        <taxon>Bacillota</taxon>
        <taxon>Bacilli</taxon>
        <taxon>Lactobacillales</taxon>
        <taxon>Lactobacillaceae</taxon>
        <taxon>Pediococcus</taxon>
    </lineage>
</organism>
<dbReference type="AlphaFoldDB" id="A0A1Y0VNZ3"/>